<proteinExistence type="predicted"/>
<dbReference type="PANTHER" id="PTHR42085:SF2">
    <property type="entry name" value="F-BOX DOMAIN-CONTAINING PROTEIN"/>
    <property type="match status" value="1"/>
</dbReference>
<accession>A0A8A3P2M8</accession>
<dbReference type="PANTHER" id="PTHR42085">
    <property type="entry name" value="F-BOX DOMAIN-CONTAINING PROTEIN"/>
    <property type="match status" value="1"/>
</dbReference>
<keyword evidence="3" id="KW-1185">Reference proteome</keyword>
<dbReference type="OrthoDB" id="5413827at2759"/>
<gene>
    <name evidence="2" type="ORF">DSL72_003940</name>
</gene>
<evidence type="ECO:0000256" key="1">
    <source>
        <dbReference type="SAM" id="MobiDB-lite"/>
    </source>
</evidence>
<sequence>MGLPASTTIVATKRKRRTATFKSPSGLSHHHAARGAGIFTRSPEPRSLETTPKPMEMNNSPTRSPLLRYPLEVRERIYGYFLRSPKSIIMKHDWKAVERRPDFSIKEILFICKQITTEALSFLYKNNTFHALLRENKSQIPDWCISKIPSTYLNLIRSVIFECPKDSWNLDWHRKAAKSIGTLALAKPVLNTFTILMTPQQLELNSTALGLEAAPITFADFLWEGGEVLAAIL</sequence>
<evidence type="ECO:0000313" key="2">
    <source>
        <dbReference type="EMBL" id="QSZ29426.1"/>
    </source>
</evidence>
<dbReference type="AlphaFoldDB" id="A0A8A3P2M8"/>
<organism evidence="2 3">
    <name type="scientific">Monilinia vaccinii-corymbosi</name>
    <dbReference type="NCBI Taxonomy" id="61207"/>
    <lineage>
        <taxon>Eukaryota</taxon>
        <taxon>Fungi</taxon>
        <taxon>Dikarya</taxon>
        <taxon>Ascomycota</taxon>
        <taxon>Pezizomycotina</taxon>
        <taxon>Leotiomycetes</taxon>
        <taxon>Helotiales</taxon>
        <taxon>Sclerotiniaceae</taxon>
        <taxon>Monilinia</taxon>
    </lineage>
</organism>
<dbReference type="Proteomes" id="UP000672032">
    <property type="component" value="Chromosome 1"/>
</dbReference>
<dbReference type="InterPro" id="IPR038883">
    <property type="entry name" value="AN11006-like"/>
</dbReference>
<dbReference type="EMBL" id="CP063405">
    <property type="protein sequence ID" value="QSZ29426.1"/>
    <property type="molecule type" value="Genomic_DNA"/>
</dbReference>
<name>A0A8A3P2M8_9HELO</name>
<protein>
    <submittedName>
        <fullName evidence="2">Uncharacterized protein</fullName>
    </submittedName>
</protein>
<reference evidence="2" key="1">
    <citation type="submission" date="2020-10" db="EMBL/GenBank/DDBJ databases">
        <title>Genome Sequence of Monilinia vaccinii-corymbosi Sheds Light on Mummy Berry Disease Infection of Blueberry and Mating Type.</title>
        <authorList>
            <person name="Yow A.G."/>
            <person name="Zhang Y."/>
            <person name="Bansal K."/>
            <person name="Eacker S.M."/>
            <person name="Sullivan S."/>
            <person name="Liachko I."/>
            <person name="Cubeta M.A."/>
            <person name="Rollins J.A."/>
            <person name="Ashrafi H."/>
        </authorList>
    </citation>
    <scope>NUCLEOTIDE SEQUENCE</scope>
    <source>
        <strain evidence="2">RL-1</strain>
    </source>
</reference>
<feature type="region of interest" description="Disordered" evidence="1">
    <location>
        <begin position="40"/>
        <end position="61"/>
    </location>
</feature>
<evidence type="ECO:0000313" key="3">
    <source>
        <dbReference type="Proteomes" id="UP000672032"/>
    </source>
</evidence>